<keyword evidence="1" id="KW-0732">Signal</keyword>
<dbReference type="SUPFAM" id="SSF53474">
    <property type="entry name" value="alpha/beta-Hydrolases"/>
    <property type="match status" value="1"/>
</dbReference>
<dbReference type="PRINTS" id="PR00111">
    <property type="entry name" value="ABHYDROLASE"/>
</dbReference>
<dbReference type="EMBL" id="PKPP01003898">
    <property type="protein sequence ID" value="PWA67095.1"/>
    <property type="molecule type" value="Genomic_DNA"/>
</dbReference>
<feature type="chain" id="PRO_5015600130" evidence="1">
    <location>
        <begin position="21"/>
        <end position="296"/>
    </location>
</feature>
<organism evidence="3 4">
    <name type="scientific">Artemisia annua</name>
    <name type="common">Sweet wormwood</name>
    <dbReference type="NCBI Taxonomy" id="35608"/>
    <lineage>
        <taxon>Eukaryota</taxon>
        <taxon>Viridiplantae</taxon>
        <taxon>Streptophyta</taxon>
        <taxon>Embryophyta</taxon>
        <taxon>Tracheophyta</taxon>
        <taxon>Spermatophyta</taxon>
        <taxon>Magnoliopsida</taxon>
        <taxon>eudicotyledons</taxon>
        <taxon>Gunneridae</taxon>
        <taxon>Pentapetalae</taxon>
        <taxon>asterids</taxon>
        <taxon>campanulids</taxon>
        <taxon>Asterales</taxon>
        <taxon>Asteraceae</taxon>
        <taxon>Asteroideae</taxon>
        <taxon>Anthemideae</taxon>
        <taxon>Artemisiinae</taxon>
        <taxon>Artemisia</taxon>
    </lineage>
</organism>
<evidence type="ECO:0000313" key="3">
    <source>
        <dbReference type="EMBL" id="PWA67095.1"/>
    </source>
</evidence>
<dbReference type="Pfam" id="PF00561">
    <property type="entry name" value="Abhydrolase_1"/>
    <property type="match status" value="1"/>
</dbReference>
<sequence>MSSCFSLVSLFESFLRCSLTASGLSSQFVDVDVDTTVHFWGPTPSSSQSKNGVSKKSSIVLIHGFGPHGAWQWRQQVSFLAPYFNVYVPDLVFFGESTTKSSERSEIFQAEVIGKLMEKVGVDKYSVVGTSYGGFVTYRLAEMWPERVEKVVVASSGINMRPIDNVEIMKKADVETIDELMLPETAGQLRKLLRFAANISRVYKLYRENRKEKLELLEGLTLGKNDNPNISPLHQDVLIIWGDQDNIFPVDMAKELKEMLGKKASLEVMKKASHLLQIQQARNFNKIIYSFLCASS</sequence>
<dbReference type="Gene3D" id="3.40.50.1820">
    <property type="entry name" value="alpha/beta hydrolase"/>
    <property type="match status" value="1"/>
</dbReference>
<gene>
    <name evidence="3" type="ORF">CTI12_AA321480</name>
</gene>
<dbReference type="PANTHER" id="PTHR43139">
    <property type="entry name" value="SI:DKEY-122A22.2"/>
    <property type="match status" value="1"/>
</dbReference>
<keyword evidence="3" id="KW-0378">Hydrolase</keyword>
<keyword evidence="4" id="KW-1185">Reference proteome</keyword>
<dbReference type="InterPro" id="IPR052370">
    <property type="entry name" value="Meta-cleavage_hydrolase"/>
</dbReference>
<dbReference type="PANTHER" id="PTHR43139:SF52">
    <property type="entry name" value="SI:DKEY-122A22.2"/>
    <property type="match status" value="1"/>
</dbReference>
<accession>A0A2U1N0Q0</accession>
<comment type="caution">
    <text evidence="3">The sequence shown here is derived from an EMBL/GenBank/DDBJ whole genome shotgun (WGS) entry which is preliminary data.</text>
</comment>
<evidence type="ECO:0000256" key="1">
    <source>
        <dbReference type="SAM" id="SignalP"/>
    </source>
</evidence>
<dbReference type="STRING" id="35608.A0A2U1N0Q0"/>
<name>A0A2U1N0Q0_ARTAN</name>
<feature type="domain" description="AB hydrolase-1" evidence="2">
    <location>
        <begin position="59"/>
        <end position="279"/>
    </location>
</feature>
<reference evidence="3 4" key="1">
    <citation type="journal article" date="2018" name="Mol. Plant">
        <title>The genome of Artemisia annua provides insight into the evolution of Asteraceae family and artemisinin biosynthesis.</title>
        <authorList>
            <person name="Shen Q."/>
            <person name="Zhang L."/>
            <person name="Liao Z."/>
            <person name="Wang S."/>
            <person name="Yan T."/>
            <person name="Shi P."/>
            <person name="Liu M."/>
            <person name="Fu X."/>
            <person name="Pan Q."/>
            <person name="Wang Y."/>
            <person name="Lv Z."/>
            <person name="Lu X."/>
            <person name="Zhang F."/>
            <person name="Jiang W."/>
            <person name="Ma Y."/>
            <person name="Chen M."/>
            <person name="Hao X."/>
            <person name="Li L."/>
            <person name="Tang Y."/>
            <person name="Lv G."/>
            <person name="Zhou Y."/>
            <person name="Sun X."/>
            <person name="Brodelius P.E."/>
            <person name="Rose J.K.C."/>
            <person name="Tang K."/>
        </authorList>
    </citation>
    <scope>NUCLEOTIDE SEQUENCE [LARGE SCALE GENOMIC DNA]</scope>
    <source>
        <strain evidence="4">cv. Huhao1</strain>
        <tissue evidence="3">Leaf</tissue>
    </source>
</reference>
<evidence type="ECO:0000313" key="4">
    <source>
        <dbReference type="Proteomes" id="UP000245207"/>
    </source>
</evidence>
<dbReference type="InterPro" id="IPR029058">
    <property type="entry name" value="AB_hydrolase_fold"/>
</dbReference>
<dbReference type="InterPro" id="IPR000073">
    <property type="entry name" value="AB_hydrolase_1"/>
</dbReference>
<proteinExistence type="predicted"/>
<dbReference type="AlphaFoldDB" id="A0A2U1N0Q0"/>
<feature type="signal peptide" evidence="1">
    <location>
        <begin position="1"/>
        <end position="20"/>
    </location>
</feature>
<dbReference type="GO" id="GO:0016787">
    <property type="term" value="F:hydrolase activity"/>
    <property type="evidence" value="ECO:0007669"/>
    <property type="project" value="UniProtKB-KW"/>
</dbReference>
<dbReference type="Proteomes" id="UP000245207">
    <property type="component" value="Unassembled WGS sequence"/>
</dbReference>
<dbReference type="OrthoDB" id="6431331at2759"/>
<protein>
    <submittedName>
        <fullName evidence="3">Alpha/beta-Hydrolases superfamily protein</fullName>
    </submittedName>
</protein>
<evidence type="ECO:0000259" key="2">
    <source>
        <dbReference type="Pfam" id="PF00561"/>
    </source>
</evidence>